<feature type="binding site" evidence="6">
    <location>
        <position position="75"/>
    </location>
    <ligand>
        <name>substrate</name>
    </ligand>
</feature>
<sequence length="301" mass="33431">MSDVLSQLQTRYQDSAQLSFSATNTGLVMVTIENDFARAEICLHGAHVCSFQPKGQKPVLWLSNDVQFIQGKAIRGGVPVCWPWFGPHPTNKEFPQHGFARNQNWQLSDTMQLADGATELVFTLTDSEQSRQLWPHAFELALKVTVGKQLHMELLSTNTGDDEMVVGGALHSYFDIASIAQTRIRGLDQVTYDDKVAVQDGLIQRGDIIIDEEVDRVYLDTLATCLINDDGNERVIAVAKDGSRTTVVWNPWFDKAAAMGDFNNDGYQSMVCIEAVNAGDDCYALLPGESHRLTQTIYVLD</sequence>
<evidence type="ECO:0000256" key="4">
    <source>
        <dbReference type="PIRNR" id="PIRNR016020"/>
    </source>
</evidence>
<dbReference type="AlphaFoldDB" id="A0A8J2XMD9"/>
<evidence type="ECO:0000256" key="5">
    <source>
        <dbReference type="PIRSR" id="PIRSR016020-1"/>
    </source>
</evidence>
<feature type="binding site" evidence="6">
    <location>
        <position position="96"/>
    </location>
    <ligand>
        <name>substrate</name>
    </ligand>
</feature>
<organism evidence="7 8">
    <name type="scientific">Neiella marina</name>
    <dbReference type="NCBI Taxonomy" id="508461"/>
    <lineage>
        <taxon>Bacteria</taxon>
        <taxon>Pseudomonadati</taxon>
        <taxon>Pseudomonadota</taxon>
        <taxon>Gammaproteobacteria</taxon>
        <taxon>Alteromonadales</taxon>
        <taxon>Echinimonadaceae</taxon>
        <taxon>Neiella</taxon>
    </lineage>
</organism>
<dbReference type="GO" id="GO:0030246">
    <property type="term" value="F:carbohydrate binding"/>
    <property type="evidence" value="ECO:0007669"/>
    <property type="project" value="UniProtKB-UniRule"/>
</dbReference>
<dbReference type="OrthoDB" id="9790727at2"/>
<dbReference type="GO" id="GO:0005975">
    <property type="term" value="P:carbohydrate metabolic process"/>
    <property type="evidence" value="ECO:0007669"/>
    <property type="project" value="InterPro"/>
</dbReference>
<dbReference type="Gene3D" id="2.70.98.10">
    <property type="match status" value="1"/>
</dbReference>
<dbReference type="EC" id="5.1.3.15" evidence="4"/>
<accession>A0A8J2XMD9</accession>
<dbReference type="Pfam" id="PF01263">
    <property type="entry name" value="Aldose_epim"/>
    <property type="match status" value="1"/>
</dbReference>
<evidence type="ECO:0000313" key="7">
    <source>
        <dbReference type="EMBL" id="GGA64060.1"/>
    </source>
</evidence>
<reference evidence="8" key="1">
    <citation type="journal article" date="2019" name="Int. J. Syst. Evol. Microbiol.">
        <title>The Global Catalogue of Microorganisms (GCM) 10K type strain sequencing project: providing services to taxonomists for standard genome sequencing and annotation.</title>
        <authorList>
            <consortium name="The Broad Institute Genomics Platform"/>
            <consortium name="The Broad Institute Genome Sequencing Center for Infectious Disease"/>
            <person name="Wu L."/>
            <person name="Ma J."/>
        </authorList>
    </citation>
    <scope>NUCLEOTIDE SEQUENCE [LARGE SCALE GENOMIC DNA]</scope>
    <source>
        <strain evidence="8">CGMCC 1.10130</strain>
    </source>
</reference>
<feature type="active site" evidence="5">
    <location>
        <position position="274"/>
    </location>
</feature>
<comment type="caution">
    <text evidence="7">The sequence shown here is derived from an EMBL/GenBank/DDBJ whole genome shotgun (WGS) entry which is preliminary data.</text>
</comment>
<dbReference type="PIRSF" id="PIRSF016020">
    <property type="entry name" value="PHexose_mutarotase"/>
    <property type="match status" value="1"/>
</dbReference>
<dbReference type="EMBL" id="BMDX01000001">
    <property type="protein sequence ID" value="GGA64060.1"/>
    <property type="molecule type" value="Genomic_DNA"/>
</dbReference>
<comment type="catalytic activity">
    <reaction evidence="1">
        <text>alpha-D-glucose 6-phosphate = beta-D-glucose 6-phosphate</text>
        <dbReference type="Rhea" id="RHEA:16249"/>
        <dbReference type="ChEBI" id="CHEBI:58225"/>
        <dbReference type="ChEBI" id="CHEBI:58247"/>
        <dbReference type="EC" id="5.1.3.15"/>
    </reaction>
</comment>
<evidence type="ECO:0000256" key="2">
    <source>
        <dbReference type="ARBA" id="ARBA00005866"/>
    </source>
</evidence>
<gene>
    <name evidence="7" type="ORF">GCM10011369_01830</name>
</gene>
<keyword evidence="3 4" id="KW-0413">Isomerase</keyword>
<proteinExistence type="inferred from homology"/>
<evidence type="ECO:0000256" key="6">
    <source>
        <dbReference type="PIRSR" id="PIRSR016020-2"/>
    </source>
</evidence>
<dbReference type="SUPFAM" id="SSF74650">
    <property type="entry name" value="Galactose mutarotase-like"/>
    <property type="match status" value="1"/>
</dbReference>
<feature type="binding site" evidence="6">
    <location>
        <position position="101"/>
    </location>
    <ligand>
        <name>substrate</name>
    </ligand>
</feature>
<dbReference type="RefSeq" id="WP_087504187.1">
    <property type="nucleotide sequence ID" value="NZ_BMDX01000001.1"/>
</dbReference>
<dbReference type="PANTHER" id="PTHR11122:SF13">
    <property type="entry name" value="GLUCOSE-6-PHOSPHATE 1-EPIMERASE"/>
    <property type="match status" value="1"/>
</dbReference>
<dbReference type="InterPro" id="IPR014718">
    <property type="entry name" value="GH-type_carb-bd"/>
</dbReference>
<dbReference type="InterPro" id="IPR011013">
    <property type="entry name" value="Gal_mutarotase_sf_dom"/>
</dbReference>
<protein>
    <recommendedName>
        <fullName evidence="4">Putative glucose-6-phosphate 1-epimerase</fullName>
        <ecNumber evidence="4">5.1.3.15</ecNumber>
    </recommendedName>
</protein>
<dbReference type="Proteomes" id="UP000619743">
    <property type="component" value="Unassembled WGS sequence"/>
</dbReference>
<name>A0A8J2XMD9_9GAMM</name>
<keyword evidence="8" id="KW-1185">Reference proteome</keyword>
<dbReference type="GO" id="GO:0005737">
    <property type="term" value="C:cytoplasm"/>
    <property type="evidence" value="ECO:0007669"/>
    <property type="project" value="TreeGrafter"/>
</dbReference>
<dbReference type="GO" id="GO:0047938">
    <property type="term" value="F:glucose-6-phosphate 1-epimerase activity"/>
    <property type="evidence" value="ECO:0007669"/>
    <property type="project" value="UniProtKB-UniRule"/>
</dbReference>
<evidence type="ECO:0000313" key="8">
    <source>
        <dbReference type="Proteomes" id="UP000619743"/>
    </source>
</evidence>
<dbReference type="InterPro" id="IPR008183">
    <property type="entry name" value="Aldose_1/G6P_1-epimerase"/>
</dbReference>
<feature type="active site" evidence="5">
    <location>
        <position position="171"/>
    </location>
</feature>
<dbReference type="CDD" id="cd09020">
    <property type="entry name" value="D-hex-6-P-epi_like"/>
    <property type="match status" value="1"/>
</dbReference>
<dbReference type="PANTHER" id="PTHR11122">
    <property type="entry name" value="APOSPORY-ASSOCIATED PROTEIN C-RELATED"/>
    <property type="match status" value="1"/>
</dbReference>
<evidence type="ECO:0000256" key="3">
    <source>
        <dbReference type="ARBA" id="ARBA00023235"/>
    </source>
</evidence>
<comment type="similarity">
    <text evidence="2 4">Belongs to the glucose-6-phosphate 1-epimerase family.</text>
</comment>
<dbReference type="InterPro" id="IPR025532">
    <property type="entry name" value="G6P_1-epimerase"/>
</dbReference>
<evidence type="ECO:0000256" key="1">
    <source>
        <dbReference type="ARBA" id="ARBA00001096"/>
    </source>
</evidence>